<name>A0A9W6CP84_XANFL</name>
<dbReference type="Proteomes" id="UP001245370">
    <property type="component" value="Unassembled WGS sequence"/>
</dbReference>
<dbReference type="Gene3D" id="1.10.287.470">
    <property type="entry name" value="Helix hairpin bin"/>
    <property type="match status" value="1"/>
</dbReference>
<dbReference type="InterPro" id="IPR058625">
    <property type="entry name" value="MdtA-like_BSH"/>
</dbReference>
<evidence type="ECO:0000313" key="6">
    <source>
        <dbReference type="Proteomes" id="UP001245370"/>
    </source>
</evidence>
<organism evidence="3 5">
    <name type="scientific">Xanthobacter flavus</name>
    <dbReference type="NCBI Taxonomy" id="281"/>
    <lineage>
        <taxon>Bacteria</taxon>
        <taxon>Pseudomonadati</taxon>
        <taxon>Pseudomonadota</taxon>
        <taxon>Alphaproteobacteria</taxon>
        <taxon>Hyphomicrobiales</taxon>
        <taxon>Xanthobacteraceae</taxon>
        <taxon>Xanthobacter</taxon>
    </lineage>
</organism>
<dbReference type="SUPFAM" id="SSF111369">
    <property type="entry name" value="HlyD-like secretion proteins"/>
    <property type="match status" value="1"/>
</dbReference>
<evidence type="ECO:0000313" key="3">
    <source>
        <dbReference type="EMBL" id="GLI24334.1"/>
    </source>
</evidence>
<dbReference type="Gene3D" id="2.40.30.170">
    <property type="match status" value="1"/>
</dbReference>
<reference evidence="4 6" key="2">
    <citation type="submission" date="2023-07" db="EMBL/GenBank/DDBJ databases">
        <title>Genomic Encyclopedia of Type Strains, Phase IV (KMG-IV): sequencing the most valuable type-strain genomes for metagenomic binning, comparative biology and taxonomic classification.</title>
        <authorList>
            <person name="Goeker M."/>
        </authorList>
    </citation>
    <scope>NUCLEOTIDE SEQUENCE [LARGE SCALE GENOMIC DNA]</scope>
    <source>
        <strain evidence="4 6">DSM 338</strain>
    </source>
</reference>
<dbReference type="EMBL" id="BSDO01000007">
    <property type="protein sequence ID" value="GLI24334.1"/>
    <property type="molecule type" value="Genomic_DNA"/>
</dbReference>
<comment type="similarity">
    <text evidence="1">Belongs to the membrane fusion protein (MFP) (TC 8.A.1) family.</text>
</comment>
<dbReference type="NCBIfam" id="TIGR01730">
    <property type="entry name" value="RND_mfp"/>
    <property type="match status" value="1"/>
</dbReference>
<gene>
    <name evidence="4" type="ORF">GGQ86_004343</name>
    <name evidence="3" type="ORF">XFLAVUS301_40080</name>
</gene>
<sequence>MQSLYRAPAANAGAGARSPVRRPTAALICIIALAGLLAACDGQGTAKGAPKEASHTTAESTRPALVVRAMAVTVADRATSVSLTGDVEAKVLTQLSFRVGGRVTERLVDVGAHVAAGDLLARVDPTEQQADLDAATAAVSAAESRLRVATSNLDRQSTLLAKGYTTRAAYDQATETAGAAESALETARAQLGTARDALGYAELRARAAGIITARTFEVGQVVQPAQSVFTLAEDGTRDAVFDVYETFFRNSETDRIRISLVSDPKVAADGRVREVSPVIDASNGTVRVKVAIDAPPDVMALGSPVTGTVTWKATPRIVLPWGALASDGGAPAVWRIDPKTHAVSLAKVAVEAFETGSIVISSGLAPGDLVVVDGAKRLSTGQTVDYTLESGS</sequence>
<dbReference type="Proteomes" id="UP001144397">
    <property type="component" value="Unassembled WGS sequence"/>
</dbReference>
<dbReference type="Gene3D" id="2.40.420.20">
    <property type="match status" value="1"/>
</dbReference>
<dbReference type="PANTHER" id="PTHR30469:SF38">
    <property type="entry name" value="HLYD FAMILY SECRETION PROTEIN"/>
    <property type="match status" value="1"/>
</dbReference>
<dbReference type="Gene3D" id="2.40.50.100">
    <property type="match status" value="1"/>
</dbReference>
<proteinExistence type="inferred from homology"/>
<dbReference type="Pfam" id="PF25917">
    <property type="entry name" value="BSH_RND"/>
    <property type="match status" value="1"/>
</dbReference>
<comment type="caution">
    <text evidence="3">The sequence shown here is derived from an EMBL/GenBank/DDBJ whole genome shotgun (WGS) entry which is preliminary data.</text>
</comment>
<dbReference type="GO" id="GO:1990281">
    <property type="term" value="C:efflux pump complex"/>
    <property type="evidence" value="ECO:0007669"/>
    <property type="project" value="TreeGrafter"/>
</dbReference>
<feature type="domain" description="Multidrug resistance protein MdtA-like barrel-sandwich hybrid" evidence="2">
    <location>
        <begin position="97"/>
        <end position="229"/>
    </location>
</feature>
<dbReference type="GO" id="GO:0015562">
    <property type="term" value="F:efflux transmembrane transporter activity"/>
    <property type="evidence" value="ECO:0007669"/>
    <property type="project" value="TreeGrafter"/>
</dbReference>
<reference evidence="3" key="1">
    <citation type="submission" date="2022-12" db="EMBL/GenBank/DDBJ databases">
        <title>Reference genome sequencing for broad-spectrum identification of bacterial and archaeal isolates by mass spectrometry.</title>
        <authorList>
            <person name="Sekiguchi Y."/>
            <person name="Tourlousse D.M."/>
        </authorList>
    </citation>
    <scope>NUCLEOTIDE SEQUENCE</scope>
    <source>
        <strain evidence="3">301</strain>
    </source>
</reference>
<dbReference type="GeneID" id="95764782"/>
<keyword evidence="6" id="KW-1185">Reference proteome</keyword>
<dbReference type="EMBL" id="JAVDPY010000009">
    <property type="protein sequence ID" value="MDR6335845.1"/>
    <property type="molecule type" value="Genomic_DNA"/>
</dbReference>
<evidence type="ECO:0000313" key="5">
    <source>
        <dbReference type="Proteomes" id="UP001144397"/>
    </source>
</evidence>
<protein>
    <submittedName>
        <fullName evidence="3">Acriflavin resistance protein</fullName>
    </submittedName>
    <submittedName>
        <fullName evidence="4">RND family efflux transporter MFP subunit</fullName>
    </submittedName>
</protein>
<evidence type="ECO:0000256" key="1">
    <source>
        <dbReference type="ARBA" id="ARBA00009477"/>
    </source>
</evidence>
<accession>A0A9W6CP84</accession>
<dbReference type="PANTHER" id="PTHR30469">
    <property type="entry name" value="MULTIDRUG RESISTANCE PROTEIN MDTA"/>
    <property type="match status" value="1"/>
</dbReference>
<evidence type="ECO:0000313" key="4">
    <source>
        <dbReference type="EMBL" id="MDR6335845.1"/>
    </source>
</evidence>
<dbReference type="AlphaFoldDB" id="A0A9W6CP84"/>
<dbReference type="InterPro" id="IPR006143">
    <property type="entry name" value="RND_pump_MFP"/>
</dbReference>
<evidence type="ECO:0000259" key="2">
    <source>
        <dbReference type="Pfam" id="PF25917"/>
    </source>
</evidence>
<dbReference type="RefSeq" id="WP_281809121.1">
    <property type="nucleotide sequence ID" value="NZ_BSDO01000007.1"/>
</dbReference>